<dbReference type="PROSITE" id="PS50011">
    <property type="entry name" value="PROTEIN_KINASE_DOM"/>
    <property type="match status" value="1"/>
</dbReference>
<dbReference type="AlphaFoldDB" id="A0A6J6ZAR0"/>
<dbReference type="InterPro" id="IPR002575">
    <property type="entry name" value="Aminoglycoside_PTrfase"/>
</dbReference>
<proteinExistence type="inferred from homology"/>
<dbReference type="Gene3D" id="3.90.1200.10">
    <property type="match status" value="1"/>
</dbReference>
<name>A0A6J6ZAR0_9ZZZZ</name>
<keyword evidence="4" id="KW-0418">Kinase</keyword>
<evidence type="ECO:0000256" key="2">
    <source>
        <dbReference type="ARBA" id="ARBA00022679"/>
    </source>
</evidence>
<feature type="domain" description="Protein kinase" evidence="6">
    <location>
        <begin position="23"/>
        <end position="326"/>
    </location>
</feature>
<dbReference type="PANTHER" id="PTHR34273:SF2">
    <property type="entry name" value="METHYLTHIORIBOSE KINASE"/>
    <property type="match status" value="1"/>
</dbReference>
<sequence>MQLLDENSVVAYLKSRNIFSDSADVAVEILTGGVSNVVLAVSGEGRDLVVKQALPELKVAQKWSADQRRAIVEANALQVYQEITPENVPALVECDPERFVVILQRAPRSVTNWKEDMLAGKILPVVAGDVGEILGKWHKNTSAPLILDQFQEDTLFEQLRISPFYRAIALRHQSINRRISSLIDELENNKTALVHGDYSPKNILVSSSNVPIILDFEVAHAGNPVFDLGFLLGHLLTKSEYVGTLTAKTKIAQSAYSFLQRYEQSLGRPASPTFTWHVAAISLARVDGVSPVSYLNPEMQSNLRNTCLGILQSEDPPSLTEVFSEL</sequence>
<dbReference type="PROSITE" id="PS00109">
    <property type="entry name" value="PROTEIN_KINASE_TYR"/>
    <property type="match status" value="1"/>
</dbReference>
<gene>
    <name evidence="7" type="ORF">UFOPK2907_00444</name>
    <name evidence="8" type="ORF">UFOPK3197_00057</name>
    <name evidence="9" type="ORF">UFOPK3707_00156</name>
    <name evidence="10" type="ORF">UFOPK3937_00464</name>
    <name evidence="11" type="ORF">UFOPK4401_01032</name>
</gene>
<dbReference type="PANTHER" id="PTHR34273">
    <property type="entry name" value="METHYLTHIORIBOSE KINASE"/>
    <property type="match status" value="1"/>
</dbReference>
<evidence type="ECO:0000259" key="6">
    <source>
        <dbReference type="PROSITE" id="PS50011"/>
    </source>
</evidence>
<dbReference type="Pfam" id="PF01636">
    <property type="entry name" value="APH"/>
    <property type="match status" value="1"/>
</dbReference>
<keyword evidence="2" id="KW-0808">Transferase</keyword>
<dbReference type="EMBL" id="CAFBOJ010000036">
    <property type="protein sequence ID" value="CAB4976099.1"/>
    <property type="molecule type" value="Genomic_DNA"/>
</dbReference>
<dbReference type="EMBL" id="CAFBRB010000121">
    <property type="protein sequence ID" value="CAB5076718.1"/>
    <property type="molecule type" value="Genomic_DNA"/>
</dbReference>
<dbReference type="Gene3D" id="3.30.200.20">
    <property type="entry name" value="Phosphorylase Kinase, domain 1"/>
    <property type="match status" value="1"/>
</dbReference>
<evidence type="ECO:0000256" key="4">
    <source>
        <dbReference type="ARBA" id="ARBA00022777"/>
    </source>
</evidence>
<dbReference type="EMBL" id="CAEZZR010000030">
    <property type="protein sequence ID" value="CAB4769026.1"/>
    <property type="molecule type" value="Genomic_DNA"/>
</dbReference>
<dbReference type="EMBL" id="CAFBMY010000013">
    <property type="protein sequence ID" value="CAB4917106.1"/>
    <property type="molecule type" value="Genomic_DNA"/>
</dbReference>
<keyword evidence="3" id="KW-0547">Nucleotide-binding</keyword>
<evidence type="ECO:0000313" key="8">
    <source>
        <dbReference type="EMBL" id="CAB4818599.1"/>
    </source>
</evidence>
<reference evidence="8" key="1">
    <citation type="submission" date="2020-05" db="EMBL/GenBank/DDBJ databases">
        <authorList>
            <person name="Chiriac C."/>
            <person name="Salcher M."/>
            <person name="Ghai R."/>
            <person name="Kavagutti S V."/>
        </authorList>
    </citation>
    <scope>NUCLEOTIDE SEQUENCE</scope>
</reference>
<protein>
    <submittedName>
        <fullName evidence="8">Unannotated protein</fullName>
    </submittedName>
</protein>
<evidence type="ECO:0000313" key="9">
    <source>
        <dbReference type="EMBL" id="CAB4917106.1"/>
    </source>
</evidence>
<dbReference type="SUPFAM" id="SSF56112">
    <property type="entry name" value="Protein kinase-like (PK-like)"/>
    <property type="match status" value="1"/>
</dbReference>
<dbReference type="InterPro" id="IPR011009">
    <property type="entry name" value="Kinase-like_dom_sf"/>
</dbReference>
<dbReference type="InterPro" id="IPR008266">
    <property type="entry name" value="Tyr_kinase_AS"/>
</dbReference>
<comment type="similarity">
    <text evidence="1">Belongs to the methylthioribose kinase family.</text>
</comment>
<evidence type="ECO:0000256" key="3">
    <source>
        <dbReference type="ARBA" id="ARBA00022741"/>
    </source>
</evidence>
<keyword evidence="5" id="KW-0067">ATP-binding</keyword>
<accession>A0A6J6ZAR0</accession>
<dbReference type="InterPro" id="IPR000719">
    <property type="entry name" value="Prot_kinase_dom"/>
</dbReference>
<evidence type="ECO:0000256" key="1">
    <source>
        <dbReference type="ARBA" id="ARBA00010165"/>
    </source>
</evidence>
<evidence type="ECO:0000313" key="11">
    <source>
        <dbReference type="EMBL" id="CAB5076718.1"/>
    </source>
</evidence>
<evidence type="ECO:0000313" key="7">
    <source>
        <dbReference type="EMBL" id="CAB4769026.1"/>
    </source>
</evidence>
<dbReference type="GO" id="GO:0004672">
    <property type="term" value="F:protein kinase activity"/>
    <property type="evidence" value="ECO:0007669"/>
    <property type="project" value="InterPro"/>
</dbReference>
<dbReference type="GO" id="GO:0005524">
    <property type="term" value="F:ATP binding"/>
    <property type="evidence" value="ECO:0007669"/>
    <property type="project" value="UniProtKB-KW"/>
</dbReference>
<dbReference type="EMBL" id="CAFABI010000003">
    <property type="protein sequence ID" value="CAB4818599.1"/>
    <property type="molecule type" value="Genomic_DNA"/>
</dbReference>
<evidence type="ECO:0000313" key="10">
    <source>
        <dbReference type="EMBL" id="CAB4976099.1"/>
    </source>
</evidence>
<organism evidence="8">
    <name type="scientific">freshwater metagenome</name>
    <dbReference type="NCBI Taxonomy" id="449393"/>
    <lineage>
        <taxon>unclassified sequences</taxon>
        <taxon>metagenomes</taxon>
        <taxon>ecological metagenomes</taxon>
    </lineage>
</organism>
<evidence type="ECO:0000256" key="5">
    <source>
        <dbReference type="ARBA" id="ARBA00022840"/>
    </source>
</evidence>